<evidence type="ECO:0000256" key="4">
    <source>
        <dbReference type="ARBA" id="ARBA00023239"/>
    </source>
</evidence>
<dbReference type="EMBL" id="CP045503">
    <property type="protein sequence ID" value="QPG59291.1"/>
    <property type="molecule type" value="Genomic_DNA"/>
</dbReference>
<accession>A0ABX6VBL4</accession>
<comment type="similarity">
    <text evidence="1">Belongs to the Gfa family.</text>
</comment>
<gene>
    <name evidence="6" type="ORF">FM038_019315</name>
</gene>
<evidence type="ECO:0000313" key="6">
    <source>
        <dbReference type="EMBL" id="QPG59291.1"/>
    </source>
</evidence>
<reference evidence="6" key="1">
    <citation type="submission" date="2021-07" db="EMBL/GenBank/DDBJ databases">
        <title>Shewanella sp. YLB-07 whole genome sequence.</title>
        <authorList>
            <person name="Yu L."/>
        </authorList>
    </citation>
    <scope>NUCLEOTIDE SEQUENCE</scope>
    <source>
        <strain evidence="6">YLB-08</strain>
    </source>
</reference>
<keyword evidence="3" id="KW-0862">Zinc</keyword>
<dbReference type="InterPro" id="IPR006913">
    <property type="entry name" value="CENP-V/GFA"/>
</dbReference>
<evidence type="ECO:0000256" key="1">
    <source>
        <dbReference type="ARBA" id="ARBA00005495"/>
    </source>
</evidence>
<evidence type="ECO:0000256" key="2">
    <source>
        <dbReference type="ARBA" id="ARBA00022723"/>
    </source>
</evidence>
<keyword evidence="4" id="KW-0456">Lyase</keyword>
<evidence type="ECO:0000259" key="5">
    <source>
        <dbReference type="PROSITE" id="PS51891"/>
    </source>
</evidence>
<evidence type="ECO:0000313" key="7">
    <source>
        <dbReference type="Proteomes" id="UP000316416"/>
    </source>
</evidence>
<keyword evidence="7" id="KW-1185">Reference proteome</keyword>
<dbReference type="RefSeq" id="WP_142871619.1">
    <property type="nucleotide sequence ID" value="NZ_CP045503.2"/>
</dbReference>
<organism evidence="6 7">
    <name type="scientific">Shewanella eurypsychrophilus</name>
    <dbReference type="NCBI Taxonomy" id="2593656"/>
    <lineage>
        <taxon>Bacteria</taxon>
        <taxon>Pseudomonadati</taxon>
        <taxon>Pseudomonadota</taxon>
        <taxon>Gammaproteobacteria</taxon>
        <taxon>Alteromonadales</taxon>
        <taxon>Shewanellaceae</taxon>
        <taxon>Shewanella</taxon>
    </lineage>
</organism>
<evidence type="ECO:0000256" key="3">
    <source>
        <dbReference type="ARBA" id="ARBA00022833"/>
    </source>
</evidence>
<dbReference type="Proteomes" id="UP000316416">
    <property type="component" value="Chromosome"/>
</dbReference>
<dbReference type="Gene3D" id="3.90.1590.10">
    <property type="entry name" value="glutathione-dependent formaldehyde- activating enzyme (gfa)"/>
    <property type="match status" value="1"/>
</dbReference>
<feature type="domain" description="CENP-V/GFA" evidence="5">
    <location>
        <begin position="2"/>
        <end position="120"/>
    </location>
</feature>
<proteinExistence type="inferred from homology"/>
<protein>
    <submittedName>
        <fullName evidence="6">GFA family protein</fullName>
    </submittedName>
</protein>
<dbReference type="SUPFAM" id="SSF51316">
    <property type="entry name" value="Mss4-like"/>
    <property type="match status" value="1"/>
</dbReference>
<name>A0ABX6VBL4_9GAMM</name>
<dbReference type="Pfam" id="PF04828">
    <property type="entry name" value="GFA"/>
    <property type="match status" value="1"/>
</dbReference>
<dbReference type="InterPro" id="IPR011057">
    <property type="entry name" value="Mss4-like_sf"/>
</dbReference>
<keyword evidence="2" id="KW-0479">Metal-binding</keyword>
<sequence length="148" mass="16352">MTIGKCNCGEVVFELTSEIKDVYFCHCSICRGSTGANGIAVVVTDNENFRWVQGEESIKTWTKPNHDWQTSFCTQCGSSLPGKNDDARMYIPAGLLSNDTDTDNLKVAHHIWVDSKANWDEIAGGGIQHPEAFGSYVKPADTMKKAQY</sequence>
<dbReference type="PANTHER" id="PTHR33337">
    <property type="entry name" value="GFA DOMAIN-CONTAINING PROTEIN"/>
    <property type="match status" value="1"/>
</dbReference>
<dbReference type="PROSITE" id="PS51891">
    <property type="entry name" value="CENP_V_GFA"/>
    <property type="match status" value="1"/>
</dbReference>
<dbReference type="PANTHER" id="PTHR33337:SF40">
    <property type="entry name" value="CENP-V_GFA DOMAIN-CONTAINING PROTEIN-RELATED"/>
    <property type="match status" value="1"/>
</dbReference>